<dbReference type="Pfam" id="PF11939">
    <property type="entry name" value="NiFe-hyd_HybE"/>
    <property type="match status" value="1"/>
</dbReference>
<dbReference type="AlphaFoldDB" id="A0A0R3NDG6"/>
<dbReference type="InterPro" id="IPR023994">
    <property type="entry name" value="NiFe-hyd_HybE"/>
</dbReference>
<gene>
    <name evidence="1" type="ORF">CQ14_37150</name>
</gene>
<comment type="caution">
    <text evidence="1">The sequence shown here is derived from an EMBL/GenBank/DDBJ whole genome shotgun (WGS) entry which is preliminary data.</text>
</comment>
<dbReference type="InterPro" id="IPR038530">
    <property type="entry name" value="NiFe-hyd_HybE_sf"/>
</dbReference>
<protein>
    <submittedName>
        <fullName evidence="1">Uncharacterized protein</fullName>
    </submittedName>
</protein>
<evidence type="ECO:0000313" key="2">
    <source>
        <dbReference type="Proteomes" id="UP000051660"/>
    </source>
</evidence>
<accession>A0A0R3NDG6</accession>
<dbReference type="EMBL" id="LLYB01000032">
    <property type="protein sequence ID" value="KRR28101.1"/>
    <property type="molecule type" value="Genomic_DNA"/>
</dbReference>
<organism evidence="1 2">
    <name type="scientific">Bradyrhizobium lablabi</name>
    <dbReference type="NCBI Taxonomy" id="722472"/>
    <lineage>
        <taxon>Bacteria</taxon>
        <taxon>Pseudomonadati</taxon>
        <taxon>Pseudomonadota</taxon>
        <taxon>Alphaproteobacteria</taxon>
        <taxon>Hyphomicrobiales</taxon>
        <taxon>Nitrobacteraceae</taxon>
        <taxon>Bradyrhizobium</taxon>
    </lineage>
</organism>
<evidence type="ECO:0000313" key="1">
    <source>
        <dbReference type="EMBL" id="KRR28101.1"/>
    </source>
</evidence>
<name>A0A0R3NDG6_9BRAD</name>
<reference evidence="1 2" key="1">
    <citation type="submission" date="2014-03" db="EMBL/GenBank/DDBJ databases">
        <title>Bradyrhizobium valentinum sp. nov., isolated from effective nodules of Lupinus mariae-josephae, a lupine endemic of basic-lime soils in Eastern Spain.</title>
        <authorList>
            <person name="Duran D."/>
            <person name="Rey L."/>
            <person name="Navarro A."/>
            <person name="Busquets A."/>
            <person name="Imperial J."/>
            <person name="Ruiz-Argueso T."/>
        </authorList>
    </citation>
    <scope>NUCLEOTIDE SEQUENCE [LARGE SCALE GENOMIC DNA]</scope>
    <source>
        <strain evidence="1 2">CCBAU 23086</strain>
    </source>
</reference>
<dbReference type="RefSeq" id="WP_057856106.1">
    <property type="nucleotide sequence ID" value="NZ_LLYB01000032.1"/>
</dbReference>
<dbReference type="NCBIfam" id="TIGR03993">
    <property type="entry name" value="hydrog_HybE"/>
    <property type="match status" value="1"/>
</dbReference>
<dbReference type="OrthoDB" id="9808980at2"/>
<sequence>MTPDREQRFCRSLHADASAWGERLAAAYRDITDRTMRHLPIFNDVLSIAAIDFRAREGRVVGMMVTPWFMNVVTLMRDCTSQSSPSPGSNLRLRFPAGEIEFTVSEPAAVGLIASYSLFSPMFEFEHMASARATAEAGLAALMSPANRAALDGPDARPGSIDRRHFLRGVLTERRA</sequence>
<dbReference type="Proteomes" id="UP000051660">
    <property type="component" value="Unassembled WGS sequence"/>
</dbReference>
<proteinExistence type="predicted"/>
<dbReference type="Gene3D" id="3.30.1460.40">
    <property type="entry name" value="[NiFe]-hydrogenase assembly chaperone, HybE"/>
    <property type="match status" value="1"/>
</dbReference>